<sequence>MDAGTEGVGLRAGDVGPGVGAGGVGAGDVGAGADGFGCAFGVRAVAVRRGGTEGSAAADRVGADVGVAFGGRTADVVTGVGRGAGCWGVVWRGAGCWGVVGRGAGCWGSVGRGAGCWGVV</sequence>
<reference evidence="2" key="1">
    <citation type="submission" date="2008-12" db="EMBL/GenBank/DDBJ databases">
        <title>Annotation of Streptomyces ghanaensis ATCC 14672.</title>
        <authorList>
            <consortium name="The Broad Institute Genome Sequencing Platform"/>
            <consortium name="Broad Institute Microbial Sequencing Center"/>
            <person name="Fischbach M."/>
            <person name="Ward D."/>
            <person name="Young S."/>
            <person name="Kodira C.D."/>
            <person name="Zeng Q."/>
            <person name="Koehrsen M."/>
            <person name="Godfrey P."/>
            <person name="Alvarado L."/>
            <person name="Berlin A.M."/>
            <person name="Borenstein D."/>
            <person name="Chen Z."/>
            <person name="Engels R."/>
            <person name="Freedman E."/>
            <person name="Gellesch M."/>
            <person name="Goldberg J."/>
            <person name="Griggs A."/>
            <person name="Gujja S."/>
            <person name="Heiman D.I."/>
            <person name="Hepburn T.A."/>
            <person name="Howarth C."/>
            <person name="Jen D."/>
            <person name="Larson L."/>
            <person name="Lewis B."/>
            <person name="Mehta T."/>
            <person name="Park D."/>
            <person name="Pearson M."/>
            <person name="Roberts A."/>
            <person name="Saif S."/>
            <person name="Shea T.D."/>
            <person name="Shenoy N."/>
            <person name="Sisk P."/>
            <person name="Stolte C."/>
            <person name="Sykes S.N."/>
            <person name="Walk T."/>
            <person name="White J."/>
            <person name="Yandava C."/>
            <person name="Straight P."/>
            <person name="Clardy J."/>
            <person name="Hung D."/>
            <person name="Kolter R."/>
            <person name="Mekalanos J."/>
            <person name="Walker S."/>
            <person name="Walsh C.T."/>
            <person name="Wieland B.L.C."/>
            <person name="Ilzarbe M."/>
            <person name="Galagan J."/>
            <person name="Nusbaum C."/>
            <person name="Birren B."/>
        </authorList>
    </citation>
    <scope>NUCLEOTIDE SEQUENCE [LARGE SCALE GENOMIC DNA]</scope>
    <source>
        <strain evidence="2">ATCC 14672 / DSM 40746 / JCM 4963 / KCTC 9882 / NRRL B-12104 / FH 1290</strain>
    </source>
</reference>
<dbReference type="EMBL" id="DS999641">
    <property type="protein sequence ID" value="EFE65160.2"/>
    <property type="molecule type" value="Genomic_DNA"/>
</dbReference>
<gene>
    <name evidence="1" type="ORF">SSFG_00414</name>
</gene>
<dbReference type="AlphaFoldDB" id="D5ZX50"/>
<dbReference type="Proteomes" id="UP000003824">
    <property type="component" value="Unassembled WGS sequence"/>
</dbReference>
<proteinExistence type="predicted"/>
<evidence type="ECO:0000313" key="1">
    <source>
        <dbReference type="EMBL" id="EFE65160.2"/>
    </source>
</evidence>
<organism evidence="1 2">
    <name type="scientific">Streptomyces viridosporus (strain ATCC 14672 / DSM 40746 / JCM 4963 / KCTC 9882 / NRRL B-12104 / FH 1290)</name>
    <name type="common">Streptomyces ghanaensis</name>
    <dbReference type="NCBI Taxonomy" id="566461"/>
    <lineage>
        <taxon>Bacteria</taxon>
        <taxon>Bacillati</taxon>
        <taxon>Actinomycetota</taxon>
        <taxon>Actinomycetes</taxon>
        <taxon>Kitasatosporales</taxon>
        <taxon>Streptomycetaceae</taxon>
        <taxon>Streptomyces</taxon>
    </lineage>
</organism>
<name>D5ZX50_STRV1</name>
<protein>
    <submittedName>
        <fullName evidence="1">Predicted protein</fullName>
    </submittedName>
</protein>
<accession>D5ZX50</accession>
<evidence type="ECO:0000313" key="2">
    <source>
        <dbReference type="Proteomes" id="UP000003824"/>
    </source>
</evidence>